<proteinExistence type="predicted"/>
<dbReference type="EMBL" id="JBJUIK010000003">
    <property type="protein sequence ID" value="KAL3533248.1"/>
    <property type="molecule type" value="Genomic_DNA"/>
</dbReference>
<comment type="caution">
    <text evidence="1">The sequence shown here is derived from an EMBL/GenBank/DDBJ whole genome shotgun (WGS) entry which is preliminary data.</text>
</comment>
<organism evidence="1 2">
    <name type="scientific">Cinchona calisaya</name>
    <dbReference type="NCBI Taxonomy" id="153742"/>
    <lineage>
        <taxon>Eukaryota</taxon>
        <taxon>Viridiplantae</taxon>
        <taxon>Streptophyta</taxon>
        <taxon>Embryophyta</taxon>
        <taxon>Tracheophyta</taxon>
        <taxon>Spermatophyta</taxon>
        <taxon>Magnoliopsida</taxon>
        <taxon>eudicotyledons</taxon>
        <taxon>Gunneridae</taxon>
        <taxon>Pentapetalae</taxon>
        <taxon>asterids</taxon>
        <taxon>lamiids</taxon>
        <taxon>Gentianales</taxon>
        <taxon>Rubiaceae</taxon>
        <taxon>Cinchonoideae</taxon>
        <taxon>Cinchoneae</taxon>
        <taxon>Cinchona</taxon>
    </lineage>
</organism>
<evidence type="ECO:0000313" key="1">
    <source>
        <dbReference type="EMBL" id="KAL3533248.1"/>
    </source>
</evidence>
<gene>
    <name evidence="1" type="ORF">ACH5RR_006769</name>
</gene>
<reference evidence="1 2" key="1">
    <citation type="submission" date="2024-11" db="EMBL/GenBank/DDBJ databases">
        <title>A near-complete genome assembly of Cinchona calisaya.</title>
        <authorList>
            <person name="Lian D.C."/>
            <person name="Zhao X.W."/>
            <person name="Wei L."/>
        </authorList>
    </citation>
    <scope>NUCLEOTIDE SEQUENCE [LARGE SCALE GENOMIC DNA]</scope>
    <source>
        <tissue evidence="1">Nenye</tissue>
    </source>
</reference>
<dbReference type="Proteomes" id="UP001630127">
    <property type="component" value="Unassembled WGS sequence"/>
</dbReference>
<dbReference type="AlphaFoldDB" id="A0ABD3APZ6"/>
<evidence type="ECO:0000313" key="2">
    <source>
        <dbReference type="Proteomes" id="UP001630127"/>
    </source>
</evidence>
<sequence>MSSGCDWCIRALYDETLDVWKVTKWVDDHLCLGDITRNNNQSLTSAVIASHIVHLVKNDPGHKVKQIQVHIKDKLKVDVTYKKAWYARRKAIELVYGSWATNFAQLPQFVEPLV</sequence>
<protein>
    <submittedName>
        <fullName evidence="1">Uncharacterized protein</fullName>
    </submittedName>
</protein>
<accession>A0ABD3APZ6</accession>
<keyword evidence="2" id="KW-1185">Reference proteome</keyword>
<dbReference type="PANTHER" id="PTHR31973">
    <property type="entry name" value="POLYPROTEIN, PUTATIVE-RELATED"/>
    <property type="match status" value="1"/>
</dbReference>
<name>A0ABD3APZ6_9GENT</name>
<dbReference type="PANTHER" id="PTHR31973:SF195">
    <property type="entry name" value="MUDR FAMILY TRANSPOSASE"/>
    <property type="match status" value="1"/>
</dbReference>